<name>A0A2D4PC11_MICSU</name>
<protein>
    <submittedName>
        <fullName evidence="2">Uncharacterized protein</fullName>
    </submittedName>
</protein>
<organism evidence="2">
    <name type="scientific">Micrurus surinamensis</name>
    <name type="common">Surinam coral snake</name>
    <dbReference type="NCBI Taxonomy" id="129470"/>
    <lineage>
        <taxon>Eukaryota</taxon>
        <taxon>Metazoa</taxon>
        <taxon>Chordata</taxon>
        <taxon>Craniata</taxon>
        <taxon>Vertebrata</taxon>
        <taxon>Euteleostomi</taxon>
        <taxon>Lepidosauria</taxon>
        <taxon>Squamata</taxon>
        <taxon>Bifurcata</taxon>
        <taxon>Unidentata</taxon>
        <taxon>Episquamata</taxon>
        <taxon>Toxicofera</taxon>
        <taxon>Serpentes</taxon>
        <taxon>Colubroidea</taxon>
        <taxon>Elapidae</taxon>
        <taxon>Elapinae</taxon>
        <taxon>Micrurus</taxon>
    </lineage>
</organism>
<accession>A0A2D4PC11</accession>
<sequence length="110" mass="11466">MPKVCMIIYSRPTAVPSHHVGLSQDKGLFASVQAVIDLDPGVLAGGLDPLRPDLRGTPSAPSPAGFFTQRLTLPCGGRRSPDGHRSQPPTPVQPLQRRSGGAQAAPARPG</sequence>
<feature type="region of interest" description="Disordered" evidence="1">
    <location>
        <begin position="57"/>
        <end position="110"/>
    </location>
</feature>
<dbReference type="AlphaFoldDB" id="A0A2D4PC11"/>
<evidence type="ECO:0000313" key="2">
    <source>
        <dbReference type="EMBL" id="LAB54653.1"/>
    </source>
</evidence>
<reference evidence="2" key="2">
    <citation type="submission" date="2017-11" db="EMBL/GenBank/DDBJ databases">
        <title>Coralsnake Venomics: Analyses of Venom Gland Transcriptomes and Proteomes of Six Brazilian Taxa.</title>
        <authorList>
            <person name="Aird S.D."/>
            <person name="Jorge da Silva N."/>
            <person name="Qiu L."/>
            <person name="Villar-Briones A."/>
            <person name="Aparecida-Saddi V."/>
            <person name="Campos-Telles M.P."/>
            <person name="Grau M."/>
            <person name="Mikheyev A.S."/>
        </authorList>
    </citation>
    <scope>NUCLEOTIDE SEQUENCE</scope>
    <source>
        <tissue evidence="2">Venom_gland</tissue>
    </source>
</reference>
<reference evidence="2" key="1">
    <citation type="submission" date="2017-07" db="EMBL/GenBank/DDBJ databases">
        <authorList>
            <person name="Mikheyev A."/>
            <person name="Grau M."/>
        </authorList>
    </citation>
    <scope>NUCLEOTIDE SEQUENCE</scope>
    <source>
        <tissue evidence="2">Venom_gland</tissue>
    </source>
</reference>
<proteinExistence type="predicted"/>
<evidence type="ECO:0000256" key="1">
    <source>
        <dbReference type="SAM" id="MobiDB-lite"/>
    </source>
</evidence>
<dbReference type="EMBL" id="IACN01057127">
    <property type="protein sequence ID" value="LAB54653.1"/>
    <property type="molecule type" value="Transcribed_RNA"/>
</dbReference>